<dbReference type="FunFam" id="3.30.830.10:FF:000009">
    <property type="entry name" value="Presequence protease, mitochondrial"/>
    <property type="match status" value="1"/>
</dbReference>
<dbReference type="Proteomes" id="UP001566132">
    <property type="component" value="Unassembled WGS sequence"/>
</dbReference>
<dbReference type="PANTHER" id="PTHR43016">
    <property type="entry name" value="PRESEQUENCE PROTEASE"/>
    <property type="match status" value="1"/>
</dbReference>
<keyword evidence="11" id="KW-0496">Mitochondrion</keyword>
<proteinExistence type="inferred from homology"/>
<evidence type="ECO:0000256" key="8">
    <source>
        <dbReference type="ARBA" id="ARBA00022833"/>
    </source>
</evidence>
<dbReference type="InterPro" id="IPR007863">
    <property type="entry name" value="Peptidase_M16_C"/>
</dbReference>
<evidence type="ECO:0000256" key="9">
    <source>
        <dbReference type="ARBA" id="ARBA00022946"/>
    </source>
</evidence>
<evidence type="ECO:0000259" key="12">
    <source>
        <dbReference type="SMART" id="SM01264"/>
    </source>
</evidence>
<keyword evidence="8" id="KW-0862">Zinc</keyword>
<feature type="domain" description="Peptidase M16C associated" evidence="12">
    <location>
        <begin position="505"/>
        <end position="752"/>
    </location>
</feature>
<keyword evidence="5" id="KW-0645">Protease</keyword>
<dbReference type="SMART" id="SM01264">
    <property type="entry name" value="M16C_associated"/>
    <property type="match status" value="1"/>
</dbReference>
<dbReference type="EMBL" id="JBDJPC010000005">
    <property type="protein sequence ID" value="KAL1502220.1"/>
    <property type="molecule type" value="Genomic_DNA"/>
</dbReference>
<evidence type="ECO:0000256" key="2">
    <source>
        <dbReference type="ARBA" id="ARBA00004173"/>
    </source>
</evidence>
<keyword evidence="14" id="KW-1185">Reference proteome</keyword>
<dbReference type="Gene3D" id="3.30.830.10">
    <property type="entry name" value="Metalloenzyme, LuxS/M16 peptidase-like"/>
    <property type="match status" value="4"/>
</dbReference>
<evidence type="ECO:0000256" key="10">
    <source>
        <dbReference type="ARBA" id="ARBA00023049"/>
    </source>
</evidence>
<dbReference type="GO" id="GO:0005739">
    <property type="term" value="C:mitochondrion"/>
    <property type="evidence" value="ECO:0007669"/>
    <property type="project" value="UniProtKB-SubCell"/>
</dbReference>
<reference evidence="13 14" key="1">
    <citation type="submission" date="2024-05" db="EMBL/GenBank/DDBJ databases">
        <title>Genetic variation in Jamaican populations of the coffee berry borer (Hypothenemus hampei).</title>
        <authorList>
            <person name="Errbii M."/>
            <person name="Myrie A."/>
        </authorList>
    </citation>
    <scope>NUCLEOTIDE SEQUENCE [LARGE SCALE GENOMIC DNA]</scope>
    <source>
        <strain evidence="13">JA-Hopewell-2020-01-JO</strain>
        <tissue evidence="13">Whole body</tissue>
    </source>
</reference>
<evidence type="ECO:0000256" key="3">
    <source>
        <dbReference type="ARBA" id="ARBA00007575"/>
    </source>
</evidence>
<dbReference type="Pfam" id="PF22516">
    <property type="entry name" value="PreP_C"/>
    <property type="match status" value="1"/>
</dbReference>
<evidence type="ECO:0000256" key="4">
    <source>
        <dbReference type="ARBA" id="ARBA00020167"/>
    </source>
</evidence>
<dbReference type="Pfam" id="PF08367">
    <property type="entry name" value="M16C_assoc"/>
    <property type="match status" value="1"/>
</dbReference>
<comment type="cofactor">
    <cofactor evidence="1">
        <name>Zn(2+)</name>
        <dbReference type="ChEBI" id="CHEBI:29105"/>
    </cofactor>
</comment>
<evidence type="ECO:0000256" key="7">
    <source>
        <dbReference type="ARBA" id="ARBA00022801"/>
    </source>
</evidence>
<keyword evidence="7" id="KW-0378">Hydrolase</keyword>
<dbReference type="GO" id="GO:0006508">
    <property type="term" value="P:proteolysis"/>
    <property type="evidence" value="ECO:0007669"/>
    <property type="project" value="UniProtKB-KW"/>
</dbReference>
<comment type="caution">
    <text evidence="13">The sequence shown here is derived from an EMBL/GenBank/DDBJ whole genome shotgun (WGS) entry which is preliminary data.</text>
</comment>
<dbReference type="FunFam" id="3.30.830.10:FF:000011">
    <property type="entry name" value="Presequence protease, mitochondrial"/>
    <property type="match status" value="1"/>
</dbReference>
<dbReference type="FunFam" id="3.30.830.10:FF:000013">
    <property type="entry name" value="Mitochondrial presequence protease"/>
    <property type="match status" value="1"/>
</dbReference>
<dbReference type="AlphaFoldDB" id="A0ABD1EUC5"/>
<evidence type="ECO:0000256" key="1">
    <source>
        <dbReference type="ARBA" id="ARBA00001947"/>
    </source>
</evidence>
<accession>A0ABD1EUC5</accession>
<dbReference type="InterPro" id="IPR055130">
    <property type="entry name" value="PreP_C"/>
</dbReference>
<dbReference type="GO" id="GO:0008237">
    <property type="term" value="F:metallopeptidase activity"/>
    <property type="evidence" value="ECO:0007669"/>
    <property type="project" value="UniProtKB-KW"/>
</dbReference>
<keyword evidence="10" id="KW-0482">Metalloprotease</keyword>
<dbReference type="GO" id="GO:0046872">
    <property type="term" value="F:metal ion binding"/>
    <property type="evidence" value="ECO:0007669"/>
    <property type="project" value="UniProtKB-KW"/>
</dbReference>
<dbReference type="InterPro" id="IPR011249">
    <property type="entry name" value="Metalloenz_LuxS/M16"/>
</dbReference>
<evidence type="ECO:0000256" key="5">
    <source>
        <dbReference type="ARBA" id="ARBA00022670"/>
    </source>
</evidence>
<keyword evidence="6" id="KW-0479">Metal-binding</keyword>
<comment type="similarity">
    <text evidence="3">Belongs to the peptidase M16 family. PreP subfamily.</text>
</comment>
<gene>
    <name evidence="13" type="ORF">ABEB36_007394</name>
</gene>
<evidence type="ECO:0000313" key="13">
    <source>
        <dbReference type="EMBL" id="KAL1502220.1"/>
    </source>
</evidence>
<comment type="subcellular location">
    <subcellularLocation>
        <location evidence="2">Mitochondrion</location>
    </subcellularLocation>
</comment>
<organism evidence="13 14">
    <name type="scientific">Hypothenemus hampei</name>
    <name type="common">Coffee berry borer</name>
    <dbReference type="NCBI Taxonomy" id="57062"/>
    <lineage>
        <taxon>Eukaryota</taxon>
        <taxon>Metazoa</taxon>
        <taxon>Ecdysozoa</taxon>
        <taxon>Arthropoda</taxon>
        <taxon>Hexapoda</taxon>
        <taxon>Insecta</taxon>
        <taxon>Pterygota</taxon>
        <taxon>Neoptera</taxon>
        <taxon>Endopterygota</taxon>
        <taxon>Coleoptera</taxon>
        <taxon>Polyphaga</taxon>
        <taxon>Cucujiformia</taxon>
        <taxon>Curculionidae</taxon>
        <taxon>Scolytinae</taxon>
        <taxon>Hypothenemus</taxon>
    </lineage>
</organism>
<dbReference type="PANTHER" id="PTHR43016:SF13">
    <property type="entry name" value="PRESEQUENCE PROTEASE, MITOCHONDRIAL"/>
    <property type="match status" value="1"/>
</dbReference>
<keyword evidence="9" id="KW-0809">Transit peptide</keyword>
<evidence type="ECO:0000313" key="14">
    <source>
        <dbReference type="Proteomes" id="UP001566132"/>
    </source>
</evidence>
<dbReference type="SUPFAM" id="SSF63411">
    <property type="entry name" value="LuxS/MPP-like metallohydrolase"/>
    <property type="match status" value="4"/>
</dbReference>
<protein>
    <recommendedName>
        <fullName evidence="4">Presequence protease, mitochondrial</fullName>
    </recommendedName>
</protein>
<name>A0ABD1EUC5_HYPHA</name>
<sequence length="1026" mass="117524">MWRINSLISRTRPIIKNLIRRSSQVAETKLSDYPSDIQNLSPNDEIHGFVVQTIKDIPEFRIRAIYLKHDKTKAEYLHLYRDDNNNLFSINFRTTPKDSTGSPHILEHTVLCGSKMFPVRDPFFKMMNRSLATFMNAMTGSDYTMYPFSTQNYSDYRNLQRIYLDAVFNPNLYETDFMQEGWRLENVDLNDPKSDIIIKGVVYNEMKGVFSENENIFCQKLQNAILPDHTYGVVSGGDPMEIPDLTWQGLINFHREHYHPSNSRCFSYGNFPLVPSLEYINETYFSKYALSHPTNTIVPRQKRWTEPKRQQVTCRFDPRGEPLLKQNAIAVSLLLSDCTNVYDTFLMLFLSELLVKGPNAAFYKTLIEPNFSSGFTPSTGLDNQTRDTIFTVSLKGIKTKDFKRVEEIFDETIDEVIEKGFSNDHVESVLHSFELSLKHETKNFGLNLLFGLAAVWNHTTDIIQVLEINSLIDRLRNELKNNPNYLQEVVRKYFKENTHKLVLTMSPDQDYDSKLTQMENKLIKKKTKDLSTKDKQQIYENALRLQKLQESQQDTNILPTLTMNDISSATERINKVNVTINNVPTQINKVNANGLVYFKALLNTSDLSQEQQMLLPLFCYIINKMGTDKMNYKEFDNWINRKTAGLNFNIHVADSLYHLHTYEPGLLLSSHCLEKNVINMWELWVQLFNLTKLEDVDRFKMLTQLYMSNLTHGIADSGHIYAMQAASGLVSGSAYQVEHLSGLQHISYMKRLIHTSNYKAMLDEILDIGKTLFDKKKMRVALNISPENNSDVLRSYENFINNLPGNTKIIGQETNENAYVVGKIWAPADSANCQHHVLNIPVNYCSKSILTAPYTKPDHAALQILAKLLTSLYLHPELREKRGAYGAGARITQDGVLSFYSYRDPKTLETLDVFDNSLDWVKSNLDKLTDQSLVEAKLGVFQMVDAPTPPSFKGCQEFLKRLTPDILQRHRAEIMAVEKKNIEAAAETYLGDANSVKSGKVILGPKKGGEGLGTRNNELWTVVDNV</sequence>
<evidence type="ECO:0000256" key="6">
    <source>
        <dbReference type="ARBA" id="ARBA00022723"/>
    </source>
</evidence>
<dbReference type="Pfam" id="PF05193">
    <property type="entry name" value="Peptidase_M16_C"/>
    <property type="match status" value="1"/>
</dbReference>
<evidence type="ECO:0000256" key="11">
    <source>
        <dbReference type="ARBA" id="ARBA00023128"/>
    </source>
</evidence>
<dbReference type="InterPro" id="IPR013578">
    <property type="entry name" value="Peptidase_M16C_assoc"/>
</dbReference>